<accession>A0A858R762</accession>
<organism evidence="2 3">
    <name type="scientific">Aerophototrophica crusticola</name>
    <dbReference type="NCBI Taxonomy" id="1709002"/>
    <lineage>
        <taxon>Bacteria</taxon>
        <taxon>Pseudomonadati</taxon>
        <taxon>Pseudomonadota</taxon>
        <taxon>Alphaproteobacteria</taxon>
        <taxon>Rhodospirillales</taxon>
        <taxon>Rhodospirillaceae</taxon>
        <taxon>Aerophototrophica</taxon>
    </lineage>
</organism>
<dbReference type="Proteomes" id="UP000501891">
    <property type="component" value="Chromosome"/>
</dbReference>
<evidence type="ECO:0000313" key="3">
    <source>
        <dbReference type="Proteomes" id="UP000501891"/>
    </source>
</evidence>
<reference evidence="2" key="1">
    <citation type="submission" date="2020-04" db="EMBL/GenBank/DDBJ databases">
        <title>A desert anoxygenic phototrophic bacterium fixes CO2 using RubisCO under aerobic conditions.</title>
        <authorList>
            <person name="Tang K."/>
        </authorList>
    </citation>
    <scope>NUCLEOTIDE SEQUENCE [LARGE SCALE GENOMIC DNA]</scope>
    <source>
        <strain evidence="2">MIMtkB3</strain>
    </source>
</reference>
<dbReference type="SUPFAM" id="SSF53335">
    <property type="entry name" value="S-adenosyl-L-methionine-dependent methyltransferases"/>
    <property type="match status" value="1"/>
</dbReference>
<dbReference type="PANTHER" id="PTHR43591:SF24">
    <property type="entry name" value="2-METHOXY-6-POLYPRENYL-1,4-BENZOQUINOL METHYLASE, MITOCHONDRIAL"/>
    <property type="match status" value="1"/>
</dbReference>
<evidence type="ECO:0000313" key="2">
    <source>
        <dbReference type="EMBL" id="QJE73260.1"/>
    </source>
</evidence>
<keyword evidence="2" id="KW-0808">Transferase</keyword>
<dbReference type="GO" id="GO:0008757">
    <property type="term" value="F:S-adenosylmethionine-dependent methyltransferase activity"/>
    <property type="evidence" value="ECO:0007669"/>
    <property type="project" value="InterPro"/>
</dbReference>
<dbReference type="KEGG" id="acru:HHL28_09310"/>
<sequence length="262" mass="28383">MSSIAELAPAPAPAAEVPDKAALAAFLAGNPFPRPLTLGFFYREKMRAIHRIAPATGVRRVLEVGGGQSGLTGLLYPRAQVVNLELDTKYAKAPCNQGPRVRFVGGDATNLPFETGSFDAVTLFDLLEHVPDDAAVAKEALRVVRPGGHVLVSTPCADWRHPYHGWMRPICRPEAELMAEWGHVRRGYAMAELERLFGARPDNAVGFITALSVIGHDVAFSWLPQKAKVALCTLLAPLSWAGYIATPGPERCQEVAAVWRRG</sequence>
<dbReference type="GO" id="GO:0032259">
    <property type="term" value="P:methylation"/>
    <property type="evidence" value="ECO:0007669"/>
    <property type="project" value="UniProtKB-KW"/>
</dbReference>
<keyword evidence="2" id="KW-0489">Methyltransferase</keyword>
<dbReference type="CDD" id="cd02440">
    <property type="entry name" value="AdoMet_MTases"/>
    <property type="match status" value="1"/>
</dbReference>
<dbReference type="Pfam" id="PF08241">
    <property type="entry name" value="Methyltransf_11"/>
    <property type="match status" value="1"/>
</dbReference>
<dbReference type="InterPro" id="IPR013216">
    <property type="entry name" value="Methyltransf_11"/>
</dbReference>
<dbReference type="PANTHER" id="PTHR43591">
    <property type="entry name" value="METHYLTRANSFERASE"/>
    <property type="match status" value="1"/>
</dbReference>
<dbReference type="Gene3D" id="3.40.50.150">
    <property type="entry name" value="Vaccinia Virus protein VP39"/>
    <property type="match status" value="1"/>
</dbReference>
<dbReference type="InterPro" id="IPR029063">
    <property type="entry name" value="SAM-dependent_MTases_sf"/>
</dbReference>
<keyword evidence="3" id="KW-1185">Reference proteome</keyword>
<feature type="domain" description="Methyltransferase type 11" evidence="1">
    <location>
        <begin position="62"/>
        <end position="151"/>
    </location>
</feature>
<dbReference type="EMBL" id="CP051775">
    <property type="protein sequence ID" value="QJE73260.1"/>
    <property type="molecule type" value="Genomic_DNA"/>
</dbReference>
<name>A0A858R762_9PROT</name>
<gene>
    <name evidence="2" type="ORF">HHL28_09310</name>
</gene>
<proteinExistence type="predicted"/>
<protein>
    <submittedName>
        <fullName evidence="2">Class I SAM-dependent methyltransferase</fullName>
    </submittedName>
</protein>
<evidence type="ECO:0000259" key="1">
    <source>
        <dbReference type="Pfam" id="PF08241"/>
    </source>
</evidence>
<dbReference type="AlphaFoldDB" id="A0A858R762"/>